<gene>
    <name evidence="1" type="ORF">LTS18_013497</name>
</gene>
<dbReference type="Proteomes" id="UP001186974">
    <property type="component" value="Unassembled WGS sequence"/>
</dbReference>
<reference evidence="1" key="1">
    <citation type="submission" date="2024-09" db="EMBL/GenBank/DDBJ databases">
        <title>Black Yeasts Isolated from many extreme environments.</title>
        <authorList>
            <person name="Coleine C."/>
            <person name="Stajich J.E."/>
            <person name="Selbmann L."/>
        </authorList>
    </citation>
    <scope>NUCLEOTIDE SEQUENCE</scope>
    <source>
        <strain evidence="1">CCFEE 5737</strain>
    </source>
</reference>
<evidence type="ECO:0000313" key="2">
    <source>
        <dbReference type="Proteomes" id="UP001186974"/>
    </source>
</evidence>
<feature type="non-terminal residue" evidence="1">
    <location>
        <position position="1"/>
    </location>
</feature>
<dbReference type="EMBL" id="JAWDJW010010512">
    <property type="protein sequence ID" value="KAK3045992.1"/>
    <property type="molecule type" value="Genomic_DNA"/>
</dbReference>
<sequence length="257" mass="28660">GIIYFASHPYLWPLLRSRLLPCFLVSTFVLVNLFLWTYLPQVAFLAIFHSAGAWLNGTFLVLGEGAAITALLFEAFLCDETQVDIFDAILVGKGHEELVSTSRPVTPQDDVAGTSPLKRLGKPTHTAVYAPFSLRQIIEFVIFLPLNFIPVVGVPIFLVATGYRAGPFQHWRYFALRELNKKERNAAIKKKRPQYTLFGTVALLLQLVPVLSMFFLLTTAAGAALWAAQLEQDRLIAEGVARDREAQGHEEYADNPV</sequence>
<protein>
    <submittedName>
        <fullName evidence="1">Uncharacterized protein</fullName>
    </submittedName>
</protein>
<comment type="caution">
    <text evidence="1">The sequence shown here is derived from an EMBL/GenBank/DDBJ whole genome shotgun (WGS) entry which is preliminary data.</text>
</comment>
<proteinExistence type="predicted"/>
<organism evidence="1 2">
    <name type="scientific">Coniosporium uncinatum</name>
    <dbReference type="NCBI Taxonomy" id="93489"/>
    <lineage>
        <taxon>Eukaryota</taxon>
        <taxon>Fungi</taxon>
        <taxon>Dikarya</taxon>
        <taxon>Ascomycota</taxon>
        <taxon>Pezizomycotina</taxon>
        <taxon>Dothideomycetes</taxon>
        <taxon>Dothideomycetes incertae sedis</taxon>
        <taxon>Coniosporium</taxon>
    </lineage>
</organism>
<evidence type="ECO:0000313" key="1">
    <source>
        <dbReference type="EMBL" id="KAK3045992.1"/>
    </source>
</evidence>
<keyword evidence="2" id="KW-1185">Reference proteome</keyword>
<name>A0ACC3CWA2_9PEZI</name>
<accession>A0ACC3CWA2</accession>